<sequence length="172" mass="18793">MSGNRLAETLNYNDCLAILSSRLDYPSEPILAAASAILMEQNFPFILNTLIIMTKSNLISTGGKGEIIAKLILQRAIGKAFLSSGTSQSSIKYINSVKVESSMKYLSIVNSLKRYAAILCIRNQMVFDLIIPVSINENDFQSISAIMIQVKLNENPPLIDFASACLPSNVNS</sequence>
<comment type="caution">
    <text evidence="1">The sequence shown here is derived from an EMBL/GenBank/DDBJ whole genome shotgun (WGS) entry which is preliminary data.</text>
</comment>
<keyword evidence="2" id="KW-1185">Reference proteome</keyword>
<evidence type="ECO:0000313" key="2">
    <source>
        <dbReference type="Proteomes" id="UP000276133"/>
    </source>
</evidence>
<dbReference type="Proteomes" id="UP000276133">
    <property type="component" value="Unassembled WGS sequence"/>
</dbReference>
<organism evidence="1 2">
    <name type="scientific">Brachionus plicatilis</name>
    <name type="common">Marine rotifer</name>
    <name type="synonym">Brachionus muelleri</name>
    <dbReference type="NCBI Taxonomy" id="10195"/>
    <lineage>
        <taxon>Eukaryota</taxon>
        <taxon>Metazoa</taxon>
        <taxon>Spiralia</taxon>
        <taxon>Gnathifera</taxon>
        <taxon>Rotifera</taxon>
        <taxon>Eurotatoria</taxon>
        <taxon>Monogononta</taxon>
        <taxon>Pseudotrocha</taxon>
        <taxon>Ploima</taxon>
        <taxon>Brachionidae</taxon>
        <taxon>Brachionus</taxon>
    </lineage>
</organism>
<evidence type="ECO:0000313" key="1">
    <source>
        <dbReference type="EMBL" id="RNA24738.1"/>
    </source>
</evidence>
<name>A0A3M7RN63_BRAPC</name>
<protein>
    <submittedName>
        <fullName evidence="1">Uncharacterized protein</fullName>
    </submittedName>
</protein>
<dbReference type="OrthoDB" id="3270019at2759"/>
<proteinExistence type="predicted"/>
<dbReference type="PANTHER" id="PTHR33266:SF1">
    <property type="entry name" value="F-BOX DOMAIN-CONTAINING PROTEIN"/>
    <property type="match status" value="1"/>
</dbReference>
<dbReference type="EMBL" id="REGN01003055">
    <property type="protein sequence ID" value="RNA24738.1"/>
    <property type="molecule type" value="Genomic_DNA"/>
</dbReference>
<dbReference type="AlphaFoldDB" id="A0A3M7RN63"/>
<dbReference type="PANTHER" id="PTHR33266">
    <property type="entry name" value="CHROMOSOME 15, WHOLE GENOME SHOTGUN SEQUENCE"/>
    <property type="match status" value="1"/>
</dbReference>
<gene>
    <name evidence="1" type="ORF">BpHYR1_026652</name>
</gene>
<accession>A0A3M7RN63</accession>
<reference evidence="1 2" key="1">
    <citation type="journal article" date="2018" name="Sci. Rep.">
        <title>Genomic signatures of local adaptation to the degree of environmental predictability in rotifers.</title>
        <authorList>
            <person name="Franch-Gras L."/>
            <person name="Hahn C."/>
            <person name="Garcia-Roger E.M."/>
            <person name="Carmona M.J."/>
            <person name="Serra M."/>
            <person name="Gomez A."/>
        </authorList>
    </citation>
    <scope>NUCLEOTIDE SEQUENCE [LARGE SCALE GENOMIC DNA]</scope>
    <source>
        <strain evidence="1">HYR1</strain>
    </source>
</reference>